<feature type="region of interest" description="Disordered" evidence="1">
    <location>
        <begin position="66"/>
        <end position="117"/>
    </location>
</feature>
<keyword evidence="2" id="KW-1133">Transmembrane helix</keyword>
<proteinExistence type="predicted"/>
<evidence type="ECO:0000256" key="1">
    <source>
        <dbReference type="SAM" id="MobiDB-lite"/>
    </source>
</evidence>
<keyword evidence="2" id="KW-0812">Transmembrane</keyword>
<dbReference type="Proteomes" id="UP000676967">
    <property type="component" value="Chromosome"/>
</dbReference>
<evidence type="ECO:0000313" key="4">
    <source>
        <dbReference type="Proteomes" id="UP000676967"/>
    </source>
</evidence>
<name>A0ABN6C8Z8_9ACTN</name>
<protein>
    <recommendedName>
        <fullName evidence="5">Serine/threonine protein kinase</fullName>
    </recommendedName>
</protein>
<feature type="compositionally biased region" description="Pro residues" evidence="1">
    <location>
        <begin position="76"/>
        <end position="92"/>
    </location>
</feature>
<keyword evidence="4" id="KW-1185">Reference proteome</keyword>
<keyword evidence="2" id="KW-0472">Membrane</keyword>
<accession>A0ABN6C8Z8</accession>
<evidence type="ECO:0008006" key="5">
    <source>
        <dbReference type="Google" id="ProtNLM"/>
    </source>
</evidence>
<dbReference type="EMBL" id="AP023356">
    <property type="protein sequence ID" value="BCJ41845.1"/>
    <property type="molecule type" value="Genomic_DNA"/>
</dbReference>
<evidence type="ECO:0000256" key="2">
    <source>
        <dbReference type="SAM" id="Phobius"/>
    </source>
</evidence>
<evidence type="ECO:0000313" key="3">
    <source>
        <dbReference type="EMBL" id="BCJ41845.1"/>
    </source>
</evidence>
<sequence length="244" mass="25366">MEDGDMADDEYDPQPQGSLYASAAAVAPSRRSLRRRQAVVAVAGAAALLAGGAFLGTQLIEVQQPTLPEPAALAPQTPPSPSAPPTEEPPPQLGAKPTLSAARAKLSPMPSPSLDADELAASEAADGFLQHLAPASPGTADQQVTERIEATRDGSIRVTTARYDLSGRGQLSLLADQGTMVGSAHCTNRVRFSAGAAAAERPHLMLCWRTSPTRSVVTMAVNRDSRPAATASVAVLEREWAALD</sequence>
<reference evidence="3 4" key="1">
    <citation type="submission" date="2020-08" db="EMBL/GenBank/DDBJ databases">
        <title>Whole genome shotgun sequence of Actinoplanes ianthinogenes NBRC 13996.</title>
        <authorList>
            <person name="Komaki H."/>
            <person name="Tamura T."/>
        </authorList>
    </citation>
    <scope>NUCLEOTIDE SEQUENCE [LARGE SCALE GENOMIC DNA]</scope>
    <source>
        <strain evidence="3 4">NBRC 13996</strain>
    </source>
</reference>
<feature type="transmembrane region" description="Helical" evidence="2">
    <location>
        <begin position="38"/>
        <end position="60"/>
    </location>
</feature>
<gene>
    <name evidence="3" type="ORF">Aiant_25020</name>
</gene>
<organism evidence="3 4">
    <name type="scientific">Actinoplanes ianthinogenes</name>
    <dbReference type="NCBI Taxonomy" id="122358"/>
    <lineage>
        <taxon>Bacteria</taxon>
        <taxon>Bacillati</taxon>
        <taxon>Actinomycetota</taxon>
        <taxon>Actinomycetes</taxon>
        <taxon>Micromonosporales</taxon>
        <taxon>Micromonosporaceae</taxon>
        <taxon>Actinoplanes</taxon>
    </lineage>
</organism>